<dbReference type="PANTHER" id="PTHR30289:SF1">
    <property type="entry name" value="PEBP (PHOSPHATIDYLETHANOLAMINE-BINDING PROTEIN) FAMILY PROTEIN"/>
    <property type="match status" value="1"/>
</dbReference>
<dbReference type="InterPro" id="IPR008914">
    <property type="entry name" value="PEBP"/>
</dbReference>
<feature type="region of interest" description="Disordered" evidence="1">
    <location>
        <begin position="85"/>
        <end position="156"/>
    </location>
</feature>
<dbReference type="InterPro" id="IPR049556">
    <property type="entry name" value="PhiB"/>
</dbReference>
<protein>
    <recommendedName>
        <fullName evidence="4">PEBP-like protein</fullName>
    </recommendedName>
</protein>
<feature type="compositionally biased region" description="Basic residues" evidence="1">
    <location>
        <begin position="1"/>
        <end position="17"/>
    </location>
</feature>
<feature type="compositionally biased region" description="Pro residues" evidence="1">
    <location>
        <begin position="115"/>
        <end position="129"/>
    </location>
</feature>
<feature type="compositionally biased region" description="Polar residues" evidence="1">
    <location>
        <begin position="511"/>
        <end position="523"/>
    </location>
</feature>
<dbReference type="CDD" id="cd00457">
    <property type="entry name" value="PEBP"/>
    <property type="match status" value="1"/>
</dbReference>
<feature type="compositionally biased region" description="Polar residues" evidence="1">
    <location>
        <begin position="189"/>
        <end position="218"/>
    </location>
</feature>
<keyword evidence="3" id="KW-1185">Reference proteome</keyword>
<dbReference type="InterPro" id="IPR036610">
    <property type="entry name" value="PEBP-like_sf"/>
</dbReference>
<sequence length="823" mass="90473">MGRKLVKPMPSVKKRRKEGNTPLVIGSPQNFRKGTEAGDLLFELGVPTLRGGFDAGKELVSKWESPDNDITSVLLPKAFANDYELPPRTSSMGPPPLAHRHTAPPKVSLPNPLKVNPPEPSQSPPPPPTVELEGTPIGTVPKIRSRDISNGAYRSSRPNRCSVIYGGFEHGSPFLPIIEQVEDIPLPELNSSASSGQASPQTRSTGQSTPKSATQAQKSPLPAIGPLPLEMREPLHIWQKYMKTGVIDVEICPEALDGDGKYSWMHCWGLFNLYIFGASFMNDTVFADRVMDMLCEKIKPGHAADVDTICLVFAGRSISSRLKHLVIDRCIDAGTENFRRSFSKHLHHEFAAFALEAAMERLTDSEWRQRVDSPCRYHRHKRDEDCYLRDFASKRDKRIIENRVARKSRSNSNIRFELDTIKFKQLALDDVVELSGEVDGDQGSSKEPGVVVEGQEDYPKALKGSGLDGVASVQDADQDTSIMELDGDTCGDQASCEEPAVVIGQQDDYRPSTSTEPKGTASVQDADLGTSVTAAADIEDDGATTAKFCKIIKQMEAPLVVNIVGKSSPSSSIIEQEGTHAPTLLQEWSLASELSRSEDCSPPGAYPESNVSRTLSAPTMWLLNLLEYLIGRLLYRRRGYDADCLFNTAPFASHPKPTIPLESPDCGASGAQLRDDYSAFGAGRIPSFTWPATSSHIKEYLFLAEDPDAPLGHANVHGIYLGIPASTTSLSPEDLEVVREEDGVKVVKSGWTVGKNRRGWVYVPARPPRGHGSHRYFFMLVGLSERLDLKRLSRVPTKEEVVSEIEGKVVEWGLWKGTYESRV</sequence>
<evidence type="ECO:0000313" key="3">
    <source>
        <dbReference type="Proteomes" id="UP001521785"/>
    </source>
</evidence>
<dbReference type="Gene3D" id="3.90.280.10">
    <property type="entry name" value="PEBP-like"/>
    <property type="match status" value="1"/>
</dbReference>
<dbReference type="Pfam" id="PF01161">
    <property type="entry name" value="PBP"/>
    <property type="match status" value="1"/>
</dbReference>
<feature type="region of interest" description="Disordered" evidence="1">
    <location>
        <begin position="1"/>
        <end position="30"/>
    </location>
</feature>
<feature type="region of interest" description="Disordered" evidence="1">
    <location>
        <begin position="188"/>
        <end position="226"/>
    </location>
</feature>
<accession>A0ABR3RD33</accession>
<dbReference type="SUPFAM" id="SSF49777">
    <property type="entry name" value="PEBP-like"/>
    <property type="match status" value="1"/>
</dbReference>
<proteinExistence type="predicted"/>
<comment type="caution">
    <text evidence="2">The sequence shown here is derived from an EMBL/GenBank/DDBJ whole genome shotgun (WGS) entry which is preliminary data.</text>
</comment>
<feature type="region of interest" description="Disordered" evidence="1">
    <location>
        <begin position="507"/>
        <end position="526"/>
    </location>
</feature>
<dbReference type="Proteomes" id="UP001521785">
    <property type="component" value="Unassembled WGS sequence"/>
</dbReference>
<dbReference type="PANTHER" id="PTHR30289">
    <property type="entry name" value="UNCHARACTERIZED PROTEIN YBCL-RELATED"/>
    <property type="match status" value="1"/>
</dbReference>
<gene>
    <name evidence="2" type="ORF">SLS60_005751</name>
</gene>
<evidence type="ECO:0000256" key="1">
    <source>
        <dbReference type="SAM" id="MobiDB-lite"/>
    </source>
</evidence>
<name>A0ABR3RD33_9PLEO</name>
<evidence type="ECO:0008006" key="4">
    <source>
        <dbReference type="Google" id="ProtNLM"/>
    </source>
</evidence>
<organism evidence="2 3">
    <name type="scientific">Paraconiothyrium brasiliense</name>
    <dbReference type="NCBI Taxonomy" id="300254"/>
    <lineage>
        <taxon>Eukaryota</taxon>
        <taxon>Fungi</taxon>
        <taxon>Dikarya</taxon>
        <taxon>Ascomycota</taxon>
        <taxon>Pezizomycotina</taxon>
        <taxon>Dothideomycetes</taxon>
        <taxon>Pleosporomycetidae</taxon>
        <taxon>Pleosporales</taxon>
        <taxon>Massarineae</taxon>
        <taxon>Didymosphaeriaceae</taxon>
        <taxon>Paraconiothyrium</taxon>
    </lineage>
</organism>
<evidence type="ECO:0000313" key="2">
    <source>
        <dbReference type="EMBL" id="KAL1602335.1"/>
    </source>
</evidence>
<reference evidence="2 3" key="1">
    <citation type="submission" date="2024-02" db="EMBL/GenBank/DDBJ databases">
        <title>De novo assembly and annotation of 12 fungi associated with fruit tree decline syndrome in Ontario, Canada.</title>
        <authorList>
            <person name="Sulman M."/>
            <person name="Ellouze W."/>
            <person name="Ilyukhin E."/>
        </authorList>
    </citation>
    <scope>NUCLEOTIDE SEQUENCE [LARGE SCALE GENOMIC DNA]</scope>
    <source>
        <strain evidence="2 3">M42-189</strain>
    </source>
</reference>
<dbReference type="EMBL" id="JAKJXO020000007">
    <property type="protein sequence ID" value="KAL1602335.1"/>
    <property type="molecule type" value="Genomic_DNA"/>
</dbReference>